<evidence type="ECO:0000313" key="3">
    <source>
        <dbReference type="Proteomes" id="UP000727056"/>
    </source>
</evidence>
<proteinExistence type="predicted"/>
<evidence type="ECO:0000256" key="1">
    <source>
        <dbReference type="SAM" id="SignalP"/>
    </source>
</evidence>
<comment type="caution">
    <text evidence="2">The sequence shown here is derived from an EMBL/GenBank/DDBJ whole genome shotgun (WGS) entry which is preliminary data.</text>
</comment>
<gene>
    <name evidence="2" type="ORF">HCN52_24175</name>
</gene>
<feature type="chain" id="PRO_5045814257" description="Sensor domain-containing protein" evidence="1">
    <location>
        <begin position="30"/>
        <end position="219"/>
    </location>
</feature>
<accession>A0ABX1CFV9</accession>
<reference evidence="2 3" key="1">
    <citation type="submission" date="2020-03" db="EMBL/GenBank/DDBJ databases">
        <title>Draft genome of Streptomyces sp. ventii, isolated from the Axial Seamount in the Pacific Ocean, and resequencing of the two type strains Streptomyces lonarensis strain NCL 716 and Streptomyces bohaiensis strain 11A07.</title>
        <authorList>
            <person name="Loughran R.M."/>
            <person name="Pfannmuller K.M."/>
            <person name="Wasson B.J."/>
            <person name="Deadmond M.C."/>
            <person name="Paddock B.E."/>
            <person name="Koyack M.J."/>
            <person name="Gallegos D.A."/>
            <person name="Mitchell E.A."/>
            <person name="Ushijima B."/>
            <person name="Saw J.H."/>
            <person name="Mcphail K.L."/>
            <person name="Videau P."/>
        </authorList>
    </citation>
    <scope>NUCLEOTIDE SEQUENCE [LARGE SCALE GENOMIC DNA]</scope>
    <source>
        <strain evidence="2 3">11A07</strain>
    </source>
</reference>
<name>A0ABX1CFV9_9ACTN</name>
<keyword evidence="3" id="KW-1185">Reference proteome</keyword>
<sequence length="219" mass="21380">MRRTTARWTAGLGAAATIGALTVATTHQAQAGAQPPTAATAATPAADLAAADFLAGDELPPHAVSDWYAGEVTPGLPDAPLACVDGLVPAAGAAHRDYGTELDASARQIVVRTADATAAADLAAALESAAAGCAADWLRGEAGAVAGWDDLGAVDAGDGGRAFAVHTAPPEAGTNIAVHGVGRAGTTVTLVSWGQLGGLSDAPANAFAQTLATAIDRLG</sequence>
<dbReference type="Proteomes" id="UP000727056">
    <property type="component" value="Unassembled WGS sequence"/>
</dbReference>
<organism evidence="2 3">
    <name type="scientific">Streptomyces bohaiensis</name>
    <dbReference type="NCBI Taxonomy" id="1431344"/>
    <lineage>
        <taxon>Bacteria</taxon>
        <taxon>Bacillati</taxon>
        <taxon>Actinomycetota</taxon>
        <taxon>Actinomycetes</taxon>
        <taxon>Kitasatosporales</taxon>
        <taxon>Streptomycetaceae</taxon>
        <taxon>Streptomyces</taxon>
    </lineage>
</organism>
<keyword evidence="1" id="KW-0732">Signal</keyword>
<protein>
    <recommendedName>
        <fullName evidence="4">Sensor domain-containing protein</fullName>
    </recommendedName>
</protein>
<dbReference type="EMBL" id="JAAVJC010000491">
    <property type="protein sequence ID" value="NJQ17941.1"/>
    <property type="molecule type" value="Genomic_DNA"/>
</dbReference>
<evidence type="ECO:0008006" key="4">
    <source>
        <dbReference type="Google" id="ProtNLM"/>
    </source>
</evidence>
<dbReference type="RefSeq" id="WP_168090550.1">
    <property type="nucleotide sequence ID" value="NZ_BHZH01000220.1"/>
</dbReference>
<feature type="signal peptide" evidence="1">
    <location>
        <begin position="1"/>
        <end position="29"/>
    </location>
</feature>
<evidence type="ECO:0000313" key="2">
    <source>
        <dbReference type="EMBL" id="NJQ17941.1"/>
    </source>
</evidence>